<reference evidence="1 2" key="1">
    <citation type="submission" date="2018-06" db="EMBL/GenBank/DDBJ databases">
        <title>Complete Genomes of Monosporascus.</title>
        <authorList>
            <person name="Robinson A.J."/>
            <person name="Natvig D.O."/>
        </authorList>
    </citation>
    <scope>NUCLEOTIDE SEQUENCE [LARGE SCALE GENOMIC DNA]</scope>
    <source>
        <strain evidence="1 2">CBS 609.92</strain>
    </source>
</reference>
<protein>
    <submittedName>
        <fullName evidence="1">Uncharacterized protein</fullName>
    </submittedName>
</protein>
<evidence type="ECO:0000313" key="2">
    <source>
        <dbReference type="Proteomes" id="UP000294003"/>
    </source>
</evidence>
<keyword evidence="2" id="KW-1185">Reference proteome</keyword>
<accession>A0ABY0HFX8</accession>
<dbReference type="EMBL" id="QJNS01000055">
    <property type="protein sequence ID" value="RYO90488.1"/>
    <property type="molecule type" value="Genomic_DNA"/>
</dbReference>
<name>A0ABY0HFX8_9PEZI</name>
<dbReference type="Proteomes" id="UP000294003">
    <property type="component" value="Unassembled WGS sequence"/>
</dbReference>
<sequence length="187" mass="21981">MSHNDHTSVEPYTLYLALFTRNYRAPPDDPTMPNQLYQALCPGDGEWHWSIIVTGDDLKSRPSHIIHANNDNANEDWEFLVEHRQLGDFRRLVLLYKIPFVESGQKFEDRFQHIKSAVNRELNSEDFGYEPINCRLWLLNLLAILERENIIKLPLLLSELEKDAAEKALKHQCEHGWGQNRYIVFRP</sequence>
<evidence type="ECO:0000313" key="1">
    <source>
        <dbReference type="EMBL" id="RYO90488.1"/>
    </source>
</evidence>
<proteinExistence type="predicted"/>
<comment type="caution">
    <text evidence="1">The sequence shown here is derived from an EMBL/GenBank/DDBJ whole genome shotgun (WGS) entry which is preliminary data.</text>
</comment>
<gene>
    <name evidence="1" type="ORF">DL762_002623</name>
</gene>
<organism evidence="1 2">
    <name type="scientific">Monosporascus cannonballus</name>
    <dbReference type="NCBI Taxonomy" id="155416"/>
    <lineage>
        <taxon>Eukaryota</taxon>
        <taxon>Fungi</taxon>
        <taxon>Dikarya</taxon>
        <taxon>Ascomycota</taxon>
        <taxon>Pezizomycotina</taxon>
        <taxon>Sordariomycetes</taxon>
        <taxon>Xylariomycetidae</taxon>
        <taxon>Xylariales</taxon>
        <taxon>Xylariales incertae sedis</taxon>
        <taxon>Monosporascus</taxon>
    </lineage>
</organism>